<dbReference type="Pfam" id="PF13378">
    <property type="entry name" value="MR_MLE_C"/>
    <property type="match status" value="1"/>
</dbReference>
<dbReference type="SFLD" id="SFLDS00001">
    <property type="entry name" value="Enolase"/>
    <property type="match status" value="1"/>
</dbReference>
<dbReference type="EMBL" id="CP063169">
    <property type="protein sequence ID" value="QOR70210.1"/>
    <property type="molecule type" value="Genomic_DNA"/>
</dbReference>
<dbReference type="InterPro" id="IPR029065">
    <property type="entry name" value="Enolase_C-like"/>
</dbReference>
<dbReference type="InterPro" id="IPR036849">
    <property type="entry name" value="Enolase-like_C_sf"/>
</dbReference>
<dbReference type="InterPro" id="IPR018110">
    <property type="entry name" value="Mandel_Rmase/mucon_lact_enz_CS"/>
</dbReference>
<dbReference type="Pfam" id="PF02746">
    <property type="entry name" value="MR_MLE_N"/>
    <property type="match status" value="1"/>
</dbReference>
<sequence length="434" mass="47545">MSTSTEGERNMSEAAPVLAKAPWPSRRGTHITAVRTFLTAPENGIPYCVVRIETNQPGLYGLGCVSDPQRTHAVRTVLDDYLGPLLIGRDPADITDIQQLLQLSGYWRNGSVTNHAVGAVDIALWDIKGKDAGLPLYELFGGRVRTGAALYGHAHGSEIDEVIEQVRAYQAEGFEHVRAQVAAPGVDTYGSKTGSEQARLRQRTRDLPWDETGYLQIVPEMFARLRAAVGPEVKLLHDAHERLTPVQAIRFARELEPYDLFFLEDVLAPEDLEWFAELRQATVVPLAVGELINDPAKFVALAQRRLIDFARIRIGCVGGITVARKLIGLCEFYGVRTALHGPGDVGPLAHAANVAIDVTAPNFGVQEYTQFSEATREVFPGTLVATDGMLVPSDQPGLGIDFDEAAAARHPSPKPLEHDRWALLRRRDGSVTRP</sequence>
<reference evidence="2 3" key="1">
    <citation type="submission" date="2020-10" db="EMBL/GenBank/DDBJ databases">
        <title>Haloactinobacterium sp. RN3S43, a bacterium isolated from saline soil.</title>
        <authorList>
            <person name="Sun J.-Q."/>
        </authorList>
    </citation>
    <scope>NUCLEOTIDE SEQUENCE [LARGE SCALE GENOMIC DNA]</scope>
    <source>
        <strain evidence="2 3">RN3S43</strain>
    </source>
</reference>
<name>A0A7M1SRL4_9MICO</name>
<protein>
    <submittedName>
        <fullName evidence="2">Mandelate racemase</fullName>
    </submittedName>
</protein>
<dbReference type="Gene3D" id="3.20.20.120">
    <property type="entry name" value="Enolase-like C-terminal domain"/>
    <property type="match status" value="1"/>
</dbReference>
<evidence type="ECO:0000259" key="1">
    <source>
        <dbReference type="SMART" id="SM00922"/>
    </source>
</evidence>
<dbReference type="SUPFAM" id="SSF51604">
    <property type="entry name" value="Enolase C-terminal domain-like"/>
    <property type="match status" value="1"/>
</dbReference>
<dbReference type="InterPro" id="IPR029017">
    <property type="entry name" value="Enolase-like_N"/>
</dbReference>
<dbReference type="PROSITE" id="PS00908">
    <property type="entry name" value="MR_MLE_1"/>
    <property type="match status" value="1"/>
</dbReference>
<keyword evidence="3" id="KW-1185">Reference proteome</keyword>
<dbReference type="SMART" id="SM00922">
    <property type="entry name" value="MR_MLE"/>
    <property type="match status" value="1"/>
</dbReference>
<accession>A0A7M1SRL4</accession>
<dbReference type="KEGG" id="halt:IM660_16595"/>
<evidence type="ECO:0000313" key="3">
    <source>
        <dbReference type="Proteomes" id="UP000593758"/>
    </source>
</evidence>
<feature type="domain" description="Mandelate racemase/muconate lactonizing enzyme C-terminal" evidence="1">
    <location>
        <begin position="159"/>
        <end position="285"/>
    </location>
</feature>
<proteinExistence type="predicted"/>
<dbReference type="Gene3D" id="3.30.390.10">
    <property type="entry name" value="Enolase-like, N-terminal domain"/>
    <property type="match status" value="1"/>
</dbReference>
<dbReference type="GO" id="GO:0000287">
    <property type="term" value="F:magnesium ion binding"/>
    <property type="evidence" value="ECO:0007669"/>
    <property type="project" value="UniProtKB-ARBA"/>
</dbReference>
<dbReference type="InterPro" id="IPR034593">
    <property type="entry name" value="DgoD-like"/>
</dbReference>
<dbReference type="GO" id="GO:0009063">
    <property type="term" value="P:amino acid catabolic process"/>
    <property type="evidence" value="ECO:0007669"/>
    <property type="project" value="InterPro"/>
</dbReference>
<dbReference type="SUPFAM" id="SSF54826">
    <property type="entry name" value="Enolase N-terminal domain-like"/>
    <property type="match status" value="1"/>
</dbReference>
<gene>
    <name evidence="2" type="ORF">IM660_16595</name>
</gene>
<dbReference type="PANTHER" id="PTHR48080:SF6">
    <property type="entry name" value="STARVATION-SENSING PROTEIN RSPA"/>
    <property type="match status" value="1"/>
</dbReference>
<dbReference type="InterPro" id="IPR013342">
    <property type="entry name" value="Mandelate_racemase_C"/>
</dbReference>
<dbReference type="InterPro" id="IPR013341">
    <property type="entry name" value="Mandelate_racemase_N_dom"/>
</dbReference>
<evidence type="ECO:0000313" key="2">
    <source>
        <dbReference type="EMBL" id="QOR70210.1"/>
    </source>
</evidence>
<organism evidence="2 3">
    <name type="scientific">Ruania alkalisoli</name>
    <dbReference type="NCBI Taxonomy" id="2779775"/>
    <lineage>
        <taxon>Bacteria</taxon>
        <taxon>Bacillati</taxon>
        <taxon>Actinomycetota</taxon>
        <taxon>Actinomycetes</taxon>
        <taxon>Micrococcales</taxon>
        <taxon>Ruaniaceae</taxon>
        <taxon>Ruania</taxon>
    </lineage>
</organism>
<dbReference type="AlphaFoldDB" id="A0A7M1SRL4"/>
<dbReference type="Proteomes" id="UP000593758">
    <property type="component" value="Chromosome"/>
</dbReference>
<dbReference type="PANTHER" id="PTHR48080">
    <property type="entry name" value="D-GALACTONATE DEHYDRATASE-RELATED"/>
    <property type="match status" value="1"/>
</dbReference>